<evidence type="ECO:0000313" key="2">
    <source>
        <dbReference type="Proteomes" id="UP000191160"/>
    </source>
</evidence>
<comment type="caution">
    <text evidence="1">The sequence shown here is derived from an EMBL/GenBank/DDBJ whole genome shotgun (WGS) entry which is preliminary data.</text>
</comment>
<dbReference type="Proteomes" id="UP000191160">
    <property type="component" value="Unassembled WGS sequence"/>
</dbReference>
<proteinExistence type="predicted"/>
<organism evidence="1 2">
    <name type="scientific">Acinetobacter amyesii</name>
    <dbReference type="NCBI Taxonomy" id="2942470"/>
    <lineage>
        <taxon>Bacteria</taxon>
        <taxon>Pseudomonadati</taxon>
        <taxon>Pseudomonadota</taxon>
        <taxon>Gammaproteobacteria</taxon>
        <taxon>Moraxellales</taxon>
        <taxon>Moraxellaceae</taxon>
        <taxon>Acinetobacter</taxon>
    </lineage>
</organism>
<accession>A0A1T1GUF5</accession>
<protein>
    <submittedName>
        <fullName evidence="1">Uncharacterized protein</fullName>
    </submittedName>
</protein>
<keyword evidence="2" id="KW-1185">Reference proteome</keyword>
<dbReference type="EMBL" id="MVKX01000007">
    <property type="protein sequence ID" value="OOV81252.1"/>
    <property type="molecule type" value="Genomic_DNA"/>
</dbReference>
<sequence length="134" mass="15160">MKIKRISTAEAVSIEDGFFWSDEFSWKAKEQSLEYAMDGTPNIQEGTKLSGRPITLQPADSGMGWASLAVVRKLQAWSVLNEQFQIQFEWAHDTRKFNVVFNHVDGALEATPVKGIPPVSLDDPMNLTLRFWSE</sequence>
<gene>
    <name evidence="1" type="ORF">B1202_11895</name>
</gene>
<dbReference type="AlphaFoldDB" id="A0A1T1GUF5"/>
<reference evidence="1 2" key="1">
    <citation type="submission" date="2017-02" db="EMBL/GenBank/DDBJ databases">
        <title>Acinetobacter sp. ANC 4945, whole genome shotgun sequencing project.</title>
        <authorList>
            <person name="Radolfova-Krizova L."/>
            <person name="Al Atrouni A."/>
            <person name="Nemec A."/>
        </authorList>
    </citation>
    <scope>NUCLEOTIDE SEQUENCE [LARGE SCALE GENOMIC DNA]</scope>
    <source>
        <strain evidence="1 2">ANC 4945</strain>
    </source>
</reference>
<dbReference type="RefSeq" id="WP_078190816.1">
    <property type="nucleotide sequence ID" value="NZ_JAMCOZ010000009.1"/>
</dbReference>
<evidence type="ECO:0000313" key="1">
    <source>
        <dbReference type="EMBL" id="OOV81252.1"/>
    </source>
</evidence>
<name>A0A1T1GUF5_9GAMM</name>